<dbReference type="AlphaFoldDB" id="A0A158DH83"/>
<dbReference type="EMBL" id="FCOA02000043">
    <property type="protein sequence ID" value="SAK93760.1"/>
    <property type="molecule type" value="Genomic_DNA"/>
</dbReference>
<accession>A0A158DH83</accession>
<proteinExistence type="predicted"/>
<sequence length="449" mass="48961">MLKVEPGQGMSLLGYADNADRGALTVRQAASLPPGRAVLKMLTDVHTTHRDVEFAYAFIEDGTAVLYKIADGVAHSVPALYLGDADAYETFQAIRHAEEIDHAPDAMHLFITWVPKEGLSEPDPPIKIPKMLTESIKAMQTLFVRTSQRGVGGVAIPFILSHRGPQVLNYVYAVTDPLTRELPHGTVVPHGTAERGGYGISVSQLAEKDGVFVYWLQRPGGTVFIRREGGDDVYDFEGRPRDFVQTVKHELDRDVSLFFGEAAPTEPHSLRLMFDENGVACLAVASSDIDFTFSWLHMSEDSFRTAPTALPVGIGTQPAEPPAGLQGTITNEGKTLSLSAQDANGESVEIPLAATQVDQLIRHLSQLRATMTDKVPSAPDSGVYPVSLDPGWRTNADVHPAFPGVCLALRDDGLGWQMYWLPPHEVRALGEYLVGHEMRLTRSDGQICS</sequence>
<protein>
    <submittedName>
        <fullName evidence="1">Uncharacterized protein</fullName>
    </submittedName>
</protein>
<reference evidence="1" key="1">
    <citation type="submission" date="2016-01" db="EMBL/GenBank/DDBJ databases">
        <authorList>
            <person name="Peeters C."/>
        </authorList>
    </citation>
    <scope>NUCLEOTIDE SEQUENCE</scope>
    <source>
        <strain evidence="1">LMG 29322</strain>
    </source>
</reference>
<dbReference type="Proteomes" id="UP000054851">
    <property type="component" value="Unassembled WGS sequence"/>
</dbReference>
<evidence type="ECO:0000313" key="2">
    <source>
        <dbReference type="Proteomes" id="UP000054851"/>
    </source>
</evidence>
<dbReference type="OrthoDB" id="8390236at2"/>
<gene>
    <name evidence="1" type="ORF">AWB79_07000</name>
</gene>
<keyword evidence="2" id="KW-1185">Reference proteome</keyword>
<name>A0A158DH83_9BURK</name>
<evidence type="ECO:0000313" key="1">
    <source>
        <dbReference type="EMBL" id="SAK93760.1"/>
    </source>
</evidence>
<dbReference type="RefSeq" id="WP_157695915.1">
    <property type="nucleotide sequence ID" value="NZ_FCOA02000043.1"/>
</dbReference>
<organism evidence="1 2">
    <name type="scientific">Caballeronia hypogeia</name>
    <dbReference type="NCBI Taxonomy" id="1777140"/>
    <lineage>
        <taxon>Bacteria</taxon>
        <taxon>Pseudomonadati</taxon>
        <taxon>Pseudomonadota</taxon>
        <taxon>Betaproteobacteria</taxon>
        <taxon>Burkholderiales</taxon>
        <taxon>Burkholderiaceae</taxon>
        <taxon>Caballeronia</taxon>
    </lineage>
</organism>
<comment type="caution">
    <text evidence="1">The sequence shown here is derived from an EMBL/GenBank/DDBJ whole genome shotgun (WGS) entry which is preliminary data.</text>
</comment>